<evidence type="ECO:0000313" key="9">
    <source>
        <dbReference type="EMBL" id="MBP2387287.1"/>
    </source>
</evidence>
<dbReference type="Gene3D" id="1.10.3720.10">
    <property type="entry name" value="MetI-like"/>
    <property type="match status" value="1"/>
</dbReference>
<name>A0ABS4XFP7_9MICC</name>
<keyword evidence="6 7" id="KW-0472">Membrane</keyword>
<reference evidence="9 10" key="1">
    <citation type="submission" date="2021-03" db="EMBL/GenBank/DDBJ databases">
        <title>Sequencing the genomes of 1000 actinobacteria strains.</title>
        <authorList>
            <person name="Klenk H.-P."/>
        </authorList>
    </citation>
    <scope>NUCLEOTIDE SEQUENCE [LARGE SCALE GENOMIC DNA]</scope>
    <source>
        <strain evidence="9 10">DSM 15797</strain>
    </source>
</reference>
<accession>A0ABS4XFP7</accession>
<feature type="transmembrane region" description="Helical" evidence="7">
    <location>
        <begin position="83"/>
        <end position="116"/>
    </location>
</feature>
<dbReference type="PROSITE" id="PS50928">
    <property type="entry name" value="ABC_TM1"/>
    <property type="match status" value="1"/>
</dbReference>
<comment type="subcellular location">
    <subcellularLocation>
        <location evidence="1 7">Cell membrane</location>
        <topology evidence="1 7">Multi-pass membrane protein</topology>
    </subcellularLocation>
</comment>
<keyword evidence="2 7" id="KW-0813">Transport</keyword>
<evidence type="ECO:0000256" key="5">
    <source>
        <dbReference type="ARBA" id="ARBA00022989"/>
    </source>
</evidence>
<evidence type="ECO:0000256" key="1">
    <source>
        <dbReference type="ARBA" id="ARBA00004651"/>
    </source>
</evidence>
<dbReference type="EMBL" id="JAGIOF010000001">
    <property type="protein sequence ID" value="MBP2387287.1"/>
    <property type="molecule type" value="Genomic_DNA"/>
</dbReference>
<organism evidence="9 10">
    <name type="scientific">Paeniglutamicibacter kerguelensis</name>
    <dbReference type="NCBI Taxonomy" id="254788"/>
    <lineage>
        <taxon>Bacteria</taxon>
        <taxon>Bacillati</taxon>
        <taxon>Actinomycetota</taxon>
        <taxon>Actinomycetes</taxon>
        <taxon>Micrococcales</taxon>
        <taxon>Micrococcaceae</taxon>
        <taxon>Paeniglutamicibacter</taxon>
    </lineage>
</organism>
<feature type="domain" description="ABC transmembrane type-1" evidence="8">
    <location>
        <begin position="79"/>
        <end position="259"/>
    </location>
</feature>
<comment type="similarity">
    <text evidence="7">Belongs to the binding-protein-dependent transport system permease family.</text>
</comment>
<evidence type="ECO:0000256" key="7">
    <source>
        <dbReference type="RuleBase" id="RU363032"/>
    </source>
</evidence>
<feature type="transmembrane region" description="Helical" evidence="7">
    <location>
        <begin position="204"/>
        <end position="226"/>
    </location>
</feature>
<proteinExistence type="inferred from homology"/>
<feature type="transmembrane region" description="Helical" evidence="7">
    <location>
        <begin position="238"/>
        <end position="258"/>
    </location>
</feature>
<dbReference type="Pfam" id="PF00528">
    <property type="entry name" value="BPD_transp_1"/>
    <property type="match status" value="1"/>
</dbReference>
<dbReference type="InterPro" id="IPR035906">
    <property type="entry name" value="MetI-like_sf"/>
</dbReference>
<feature type="transmembrane region" description="Helical" evidence="7">
    <location>
        <begin position="128"/>
        <end position="157"/>
    </location>
</feature>
<keyword evidence="5 7" id="KW-1133">Transmembrane helix</keyword>
<feature type="transmembrane region" description="Helical" evidence="7">
    <location>
        <begin position="29"/>
        <end position="52"/>
    </location>
</feature>
<dbReference type="PANTHER" id="PTHR30151">
    <property type="entry name" value="ALKANE SULFONATE ABC TRANSPORTER-RELATED, MEMBRANE SUBUNIT"/>
    <property type="match status" value="1"/>
</dbReference>
<dbReference type="RefSeq" id="WP_209999466.1">
    <property type="nucleotide sequence ID" value="NZ_BAAAJY010000005.1"/>
</dbReference>
<keyword evidence="4 7" id="KW-0812">Transmembrane</keyword>
<protein>
    <submittedName>
        <fullName evidence="9">ABC-type nitrate/sulfonate/bicarbonate transport system permease component</fullName>
    </submittedName>
</protein>
<evidence type="ECO:0000313" key="10">
    <source>
        <dbReference type="Proteomes" id="UP001296993"/>
    </source>
</evidence>
<sequence>MTASSLATNSRTPNGLLVLPARDSRRAQALWGVLGAAIVLAAWQVVAAAQLFGNAVPSVFGTAGKLAALLGSQEFWSELSVTVAIALAGLVFSAVLGILLGILIGTSAVIQALALAVFEFLKPIPPIVILPLAVMVLGPTWPMAFVLVAFGCSLAIVMQTASGVQDTDPVALATARSFGMKPMEIKARIVLPSASPFIGTAMRVAAPTALVITVVAGLLGGAPGLGRSIYQAQAAGNFSTLYALVIVLGLLGLVFHWTSSWAEAKALYWHPSHREASL</sequence>
<dbReference type="SUPFAM" id="SSF161098">
    <property type="entry name" value="MetI-like"/>
    <property type="match status" value="1"/>
</dbReference>
<dbReference type="PANTHER" id="PTHR30151:SF23">
    <property type="entry name" value="GLYCINE BETAINE_CARNITINE_CHOLINE TRANSPORT SYSTEM PERMEASE PROTEIN OPUCD"/>
    <property type="match status" value="1"/>
</dbReference>
<comment type="caution">
    <text evidence="9">The sequence shown here is derived from an EMBL/GenBank/DDBJ whole genome shotgun (WGS) entry which is preliminary data.</text>
</comment>
<evidence type="ECO:0000259" key="8">
    <source>
        <dbReference type="PROSITE" id="PS50928"/>
    </source>
</evidence>
<gene>
    <name evidence="9" type="ORF">JOF47_002798</name>
</gene>
<evidence type="ECO:0000256" key="2">
    <source>
        <dbReference type="ARBA" id="ARBA00022448"/>
    </source>
</evidence>
<keyword evidence="3" id="KW-1003">Cell membrane</keyword>
<keyword evidence="10" id="KW-1185">Reference proteome</keyword>
<dbReference type="InterPro" id="IPR000515">
    <property type="entry name" value="MetI-like"/>
</dbReference>
<evidence type="ECO:0000256" key="6">
    <source>
        <dbReference type="ARBA" id="ARBA00023136"/>
    </source>
</evidence>
<evidence type="ECO:0000256" key="3">
    <source>
        <dbReference type="ARBA" id="ARBA00022475"/>
    </source>
</evidence>
<evidence type="ECO:0000256" key="4">
    <source>
        <dbReference type="ARBA" id="ARBA00022692"/>
    </source>
</evidence>
<dbReference type="Proteomes" id="UP001296993">
    <property type="component" value="Unassembled WGS sequence"/>
</dbReference>